<dbReference type="Proteomes" id="UP000637720">
    <property type="component" value="Unassembled WGS sequence"/>
</dbReference>
<dbReference type="PANTHER" id="PTHR33219:SF14">
    <property type="entry name" value="PROTEIN COFACTOR ASSEMBLY OF COMPLEX C SUBUNIT B CCB3, CHLOROPLASTIC-RELATED"/>
    <property type="match status" value="1"/>
</dbReference>
<keyword evidence="4" id="KW-1185">Reference proteome</keyword>
<proteinExistence type="inferred from homology"/>
<dbReference type="GO" id="GO:0016020">
    <property type="term" value="C:membrane"/>
    <property type="evidence" value="ECO:0007669"/>
    <property type="project" value="InterPro"/>
</dbReference>
<feature type="transmembrane region" description="Helical" evidence="2">
    <location>
        <begin position="12"/>
        <end position="29"/>
    </location>
</feature>
<dbReference type="InterPro" id="IPR003425">
    <property type="entry name" value="CCB3/YggT"/>
</dbReference>
<dbReference type="PANTHER" id="PTHR33219">
    <property type="entry name" value="YLMG HOMOLOG PROTEIN 2, CHLOROPLASTIC"/>
    <property type="match status" value="1"/>
</dbReference>
<evidence type="ECO:0000256" key="2">
    <source>
        <dbReference type="SAM" id="Phobius"/>
    </source>
</evidence>
<dbReference type="Pfam" id="PF02325">
    <property type="entry name" value="CCB3_YggT"/>
    <property type="match status" value="1"/>
</dbReference>
<keyword evidence="2" id="KW-0812">Transmembrane</keyword>
<gene>
    <name evidence="3" type="ORF">GCM10007043_02350</name>
</gene>
<protein>
    <submittedName>
        <fullName evidence="3">Membrane protein</fullName>
    </submittedName>
</protein>
<accession>A0A8J3B323</accession>
<keyword evidence="2" id="KW-1133">Transmembrane helix</keyword>
<name>A0A8J3B323_9BACI</name>
<keyword evidence="2" id="KW-0472">Membrane</keyword>
<evidence type="ECO:0000313" key="3">
    <source>
        <dbReference type="EMBL" id="GGJ92203.1"/>
    </source>
</evidence>
<evidence type="ECO:0000313" key="4">
    <source>
        <dbReference type="Proteomes" id="UP000637720"/>
    </source>
</evidence>
<comment type="caution">
    <text evidence="3">The sequence shown here is derived from an EMBL/GenBank/DDBJ whole genome shotgun (WGS) entry which is preliminary data.</text>
</comment>
<dbReference type="RefSeq" id="WP_054669634.1">
    <property type="nucleotide sequence ID" value="NZ_BMOF01000002.1"/>
</dbReference>
<comment type="similarity">
    <text evidence="1">Belongs to the YggT family.</text>
</comment>
<organism evidence="3 4">
    <name type="scientific">Calditerricola satsumensis</name>
    <dbReference type="NCBI Taxonomy" id="373054"/>
    <lineage>
        <taxon>Bacteria</taxon>
        <taxon>Bacillati</taxon>
        <taxon>Bacillota</taxon>
        <taxon>Bacilli</taxon>
        <taxon>Bacillales</taxon>
        <taxon>Bacillaceae</taxon>
        <taxon>Calditerricola</taxon>
    </lineage>
</organism>
<reference evidence="3" key="1">
    <citation type="journal article" date="2014" name="Int. J. Syst. Evol. Microbiol.">
        <title>Complete genome sequence of Corynebacterium casei LMG S-19264T (=DSM 44701T), isolated from a smear-ripened cheese.</title>
        <authorList>
            <consortium name="US DOE Joint Genome Institute (JGI-PGF)"/>
            <person name="Walter F."/>
            <person name="Albersmeier A."/>
            <person name="Kalinowski J."/>
            <person name="Ruckert C."/>
        </authorList>
    </citation>
    <scope>NUCLEOTIDE SEQUENCE</scope>
    <source>
        <strain evidence="3">JCM 14719</strain>
    </source>
</reference>
<evidence type="ECO:0000256" key="1">
    <source>
        <dbReference type="ARBA" id="ARBA00010894"/>
    </source>
</evidence>
<dbReference type="AlphaFoldDB" id="A0A8J3B323"/>
<dbReference type="EMBL" id="BMOF01000002">
    <property type="protein sequence ID" value="GGJ92203.1"/>
    <property type="molecule type" value="Genomic_DNA"/>
</dbReference>
<reference evidence="3" key="2">
    <citation type="submission" date="2020-09" db="EMBL/GenBank/DDBJ databases">
        <authorList>
            <person name="Sun Q."/>
            <person name="Ohkuma M."/>
        </authorList>
    </citation>
    <scope>NUCLEOTIDE SEQUENCE</scope>
    <source>
        <strain evidence="3">JCM 14719</strain>
    </source>
</reference>
<sequence>MADVIHQIVDIAFEVYMFLIFAYVLMSWLPQLRETPLGQLLGRLVEPYLRPFRQIIPPIGMFDLSPIVAVFALYFARIGVHTVLNLLLGDAA</sequence>